<dbReference type="KEGG" id="pbd:PBOR_16800"/>
<dbReference type="SUPFAM" id="SSF55729">
    <property type="entry name" value="Acyl-CoA N-acyltransferases (Nat)"/>
    <property type="match status" value="1"/>
</dbReference>
<dbReference type="GO" id="GO:0008080">
    <property type="term" value="F:N-acetyltransferase activity"/>
    <property type="evidence" value="ECO:0007669"/>
    <property type="project" value="InterPro"/>
</dbReference>
<evidence type="ECO:0000313" key="4">
    <source>
        <dbReference type="Proteomes" id="UP000029518"/>
    </source>
</evidence>
<dbReference type="Proteomes" id="UP000029518">
    <property type="component" value="Chromosome"/>
</dbReference>
<dbReference type="PROSITE" id="PS51186">
    <property type="entry name" value="GNAT"/>
    <property type="match status" value="1"/>
</dbReference>
<dbReference type="InterPro" id="IPR016181">
    <property type="entry name" value="Acyl_CoA_acyltransferase"/>
</dbReference>
<sequence>MEIRKLLPDELPPMDLLLSADPSELLVKSYLARGDCYIAVHEDEVAGVYVLLPTRPETAELVNVAVAEEYQGKGIGRMLVQQAIETARQTGYTTIELGTGNSSVGQLALYQKCGFRIVGVDFDFFTRHYAESIYENGILCRDMVRLSQDLSGSN</sequence>
<proteinExistence type="predicted"/>
<dbReference type="InterPro" id="IPR000182">
    <property type="entry name" value="GNAT_dom"/>
</dbReference>
<organism evidence="3 4">
    <name type="scientific">Paenibacillus borealis</name>
    <dbReference type="NCBI Taxonomy" id="160799"/>
    <lineage>
        <taxon>Bacteria</taxon>
        <taxon>Bacillati</taxon>
        <taxon>Bacillota</taxon>
        <taxon>Bacilli</taxon>
        <taxon>Bacillales</taxon>
        <taxon>Paenibacillaceae</taxon>
        <taxon>Paenibacillus</taxon>
    </lineage>
</organism>
<gene>
    <name evidence="3" type="ORF">PBOR_16800</name>
</gene>
<evidence type="ECO:0000313" key="3">
    <source>
        <dbReference type="EMBL" id="AIQ58407.1"/>
    </source>
</evidence>
<dbReference type="Gene3D" id="3.40.630.30">
    <property type="match status" value="1"/>
</dbReference>
<dbReference type="PANTHER" id="PTHR13947">
    <property type="entry name" value="GNAT FAMILY N-ACETYLTRANSFERASE"/>
    <property type="match status" value="1"/>
</dbReference>
<dbReference type="OrthoDB" id="162775at2"/>
<protein>
    <submittedName>
        <fullName evidence="3">Acetyltransferase</fullName>
    </submittedName>
</protein>
<dbReference type="Pfam" id="PF00583">
    <property type="entry name" value="Acetyltransf_1"/>
    <property type="match status" value="1"/>
</dbReference>
<keyword evidence="4" id="KW-1185">Reference proteome</keyword>
<dbReference type="EMBL" id="CP009285">
    <property type="protein sequence ID" value="AIQ58407.1"/>
    <property type="molecule type" value="Genomic_DNA"/>
</dbReference>
<accession>A0A089LC77</accession>
<dbReference type="AlphaFoldDB" id="A0A089LC77"/>
<dbReference type="HOGENOM" id="CLU_108859_2_1_9"/>
<feature type="domain" description="N-acetyltransferase" evidence="2">
    <location>
        <begin position="1"/>
        <end position="136"/>
    </location>
</feature>
<name>A0A089LC77_PAEBO</name>
<reference evidence="3" key="1">
    <citation type="submission" date="2014-08" db="EMBL/GenBank/DDBJ databases">
        <title>Comparative genomics of the Paenibacillus odorifer group.</title>
        <authorList>
            <person name="den Bakker H.C."/>
            <person name="Tsai Y.-C.Y.-C."/>
            <person name="Martin N."/>
            <person name="Korlach J."/>
            <person name="Wiedmann M."/>
        </authorList>
    </citation>
    <scope>NUCLEOTIDE SEQUENCE [LARGE SCALE GENOMIC DNA]</scope>
    <source>
        <strain evidence="3">DSM 13188</strain>
    </source>
</reference>
<dbReference type="RefSeq" id="WP_042213301.1">
    <property type="nucleotide sequence ID" value="NZ_CP009285.1"/>
</dbReference>
<evidence type="ECO:0000256" key="1">
    <source>
        <dbReference type="ARBA" id="ARBA00022679"/>
    </source>
</evidence>
<keyword evidence="1" id="KW-0808">Transferase</keyword>
<dbReference type="CDD" id="cd04301">
    <property type="entry name" value="NAT_SF"/>
    <property type="match status" value="1"/>
</dbReference>
<dbReference type="InterPro" id="IPR050769">
    <property type="entry name" value="NAT_camello-type"/>
</dbReference>
<evidence type="ECO:0000259" key="2">
    <source>
        <dbReference type="PROSITE" id="PS51186"/>
    </source>
</evidence>
<dbReference type="PANTHER" id="PTHR13947:SF37">
    <property type="entry name" value="LD18367P"/>
    <property type="match status" value="1"/>
</dbReference>